<keyword evidence="2" id="KW-0378">Hydrolase</keyword>
<name>A0A5M3EQJ1_LISMN</name>
<evidence type="ECO:0000259" key="6">
    <source>
        <dbReference type="Pfam" id="PF13087"/>
    </source>
</evidence>
<dbReference type="Gene3D" id="3.40.50.300">
    <property type="entry name" value="P-loop containing nucleotide triphosphate hydrolases"/>
    <property type="match status" value="3"/>
</dbReference>
<dbReference type="Pfam" id="PF13087">
    <property type="entry name" value="AAA_12"/>
    <property type="match status" value="1"/>
</dbReference>
<dbReference type="InterPro" id="IPR041679">
    <property type="entry name" value="DNA2/NAM7-like_C"/>
</dbReference>
<gene>
    <name evidence="7" type="ORF">GCV89_13580</name>
</gene>
<dbReference type="GO" id="GO:0043139">
    <property type="term" value="F:5'-3' DNA helicase activity"/>
    <property type="evidence" value="ECO:0007669"/>
    <property type="project" value="TreeGrafter"/>
</dbReference>
<protein>
    <submittedName>
        <fullName evidence="7">DNA helicase</fullName>
    </submittedName>
</protein>
<comment type="caution">
    <text evidence="7">The sequence shown here is derived from an EMBL/GenBank/DDBJ whole genome shotgun (WGS) entry which is preliminary data.</text>
</comment>
<dbReference type="GO" id="GO:0005524">
    <property type="term" value="F:ATP binding"/>
    <property type="evidence" value="ECO:0007669"/>
    <property type="project" value="UniProtKB-KW"/>
</dbReference>
<dbReference type="InterPro" id="IPR050534">
    <property type="entry name" value="Coronavir_polyprotein_1ab"/>
</dbReference>
<dbReference type="PANTHER" id="PTHR43788:SF8">
    <property type="entry name" value="DNA-BINDING PROTEIN SMUBP-2"/>
    <property type="match status" value="1"/>
</dbReference>
<evidence type="ECO:0000256" key="1">
    <source>
        <dbReference type="ARBA" id="ARBA00022741"/>
    </source>
</evidence>
<reference evidence="7" key="1">
    <citation type="submission" date="2019-10" db="EMBL/GenBank/DDBJ databases">
        <authorList>
            <consortium name="GenomeTrakr: Next Generation Sequencing Network for Food Pathogen Tracability"/>
        </authorList>
    </citation>
    <scope>NUCLEOTIDE SEQUENCE</scope>
    <source>
        <strain evidence="7">CFSAN085152</strain>
    </source>
</reference>
<evidence type="ECO:0000256" key="4">
    <source>
        <dbReference type="ARBA" id="ARBA00022840"/>
    </source>
</evidence>
<proteinExistence type="predicted"/>
<dbReference type="GO" id="GO:0016787">
    <property type="term" value="F:hydrolase activity"/>
    <property type="evidence" value="ECO:0007669"/>
    <property type="project" value="UniProtKB-KW"/>
</dbReference>
<evidence type="ECO:0000256" key="5">
    <source>
        <dbReference type="SAM" id="Coils"/>
    </source>
</evidence>
<keyword evidence="1" id="KW-0547">Nucleotide-binding</keyword>
<keyword evidence="5" id="KW-0175">Coiled coil</keyword>
<sequence length="1202" mass="140594">MKTKQLKAMEIIEFWRLIEFLNQKAFPIQNTEDRKVQLSKMEEINQNKLTIFEEVTDQQTIKEKIKDNEKLNEQLPITSSDFHIVVGRMQRKIIIDTLYQEFKGKETVENNAENIAIFALKVNSEGLYIKESLRLSPLLWGMTICCHYPDKLKTKLRLEEYYRTMAIIEAKFFPDDEDDNEVTADKLKEIFYYIVNVFIKKYVSTSSENYENYYNKMIYTRFKDQAEYDKHNDILEDHSELMTSFFQNDFELVLNNLNTEEGNYDFVNYVTSLHEESNHTKLEKQRKDIRQNDDLLKEILDPLNGPKGKWPSKYSPVLMQQVAINAYLQNEEKVFSVNGPPGTGKTTLLKELIAHNVVERAALLAEYKYADDAFDTKAFKDGGKKDGGYDNYNRRFYDFKDSSINDFSMLVASSNNAAVENITRELPDYEGLMGGIDSQETAEIKQLFDQRKQQTKLSFYVKTCDDMNKMKKRLVERNDVYFTVLAHLLKHNYDNIGNKELLDEWGLISAPLGKRANLSNYYYQVIEPIIQSITKVEEVNYKEFEKCKKDFKNQYQNVVNFQRFLHESTRINEKKRFKLEAIDRKIQHIYTESKKILNQIDYFNKEKMRYENEMNQYSPTIKQTYFQLEVEENKLLLLKKKTSILREQITEIAKEIMELEDQRKIHEIVLKRFFKTQRLLSLEELKSGLLSLQKDEKLEILVEQKQQEVISKQKNILFEQKMYKDKLENKFKKAHHKIFLYEKEIQKNRVRLRELREDAKNVELESQKEIKVLEQSGTIALGEAFFAKLHDKNTETQLEAQLANPWVTKEYDREREKLFYLALQVNKYFILTSKKVKSNLVNWGYLWKFKKNRDNEFCRFTDNDRRHCFKALLNTIFLVTPVISTTFASVSRFLVDIEEPESLGQLIIDEAGQATPQMAVGALWRFKKAIVVGDPKQVEPVVTDDVSLLMELFAREEFSWYKGKMISVQSFADSLNYIGSFLSSNDRSEKQWVGCPLVIHRRCLNPMFAISNELSYDNTMLYQTAAPKEAVEKSLVFQKSVWISVDGSEIGNKNHHVPDQARKAVTVVERAFEKQKGKADIYIISPFTSVIRGFVQEAKKSSTLKRYGNSLLDAWLDTHCGTVHKFQGKESGEVVFLLGCDASASGAVNWVNENIVNVAVTRAKYRLYVIGDAEIWRKNPSLLVVQNRLEIMRAAKQEIGNT</sequence>
<organism evidence="7">
    <name type="scientific">Listeria monocytogenes</name>
    <dbReference type="NCBI Taxonomy" id="1639"/>
    <lineage>
        <taxon>Bacteria</taxon>
        <taxon>Bacillati</taxon>
        <taxon>Bacillota</taxon>
        <taxon>Bacilli</taxon>
        <taxon>Bacillales</taxon>
        <taxon>Listeriaceae</taxon>
        <taxon>Listeria</taxon>
    </lineage>
</organism>
<feature type="coiled-coil region" evidence="5">
    <location>
        <begin position="742"/>
        <end position="772"/>
    </location>
</feature>
<accession>A0A5M3EQJ1</accession>
<evidence type="ECO:0000256" key="2">
    <source>
        <dbReference type="ARBA" id="ARBA00022801"/>
    </source>
</evidence>
<dbReference type="SUPFAM" id="SSF52540">
    <property type="entry name" value="P-loop containing nucleoside triphosphate hydrolases"/>
    <property type="match status" value="2"/>
</dbReference>
<keyword evidence="3 7" id="KW-0347">Helicase</keyword>
<evidence type="ECO:0000256" key="3">
    <source>
        <dbReference type="ARBA" id="ARBA00022806"/>
    </source>
</evidence>
<feature type="domain" description="DNA2/NAM7 helicase-like C-terminal" evidence="6">
    <location>
        <begin position="1001"/>
        <end position="1173"/>
    </location>
</feature>
<dbReference type="PANTHER" id="PTHR43788">
    <property type="entry name" value="DNA2/NAM7 HELICASE FAMILY MEMBER"/>
    <property type="match status" value="1"/>
</dbReference>
<dbReference type="EMBL" id="AAMGJA010000005">
    <property type="protein sequence ID" value="EDH0939014.1"/>
    <property type="molecule type" value="Genomic_DNA"/>
</dbReference>
<dbReference type="AlphaFoldDB" id="A0A5M3EQJ1"/>
<evidence type="ECO:0000313" key="7">
    <source>
        <dbReference type="EMBL" id="EDH0939014.1"/>
    </source>
</evidence>
<keyword evidence="4" id="KW-0067">ATP-binding</keyword>
<dbReference type="InterPro" id="IPR027417">
    <property type="entry name" value="P-loop_NTPase"/>
</dbReference>